<sequence>MSLRISKDVSVSVNTADLLPEDDGFDGVDSDSRSWFNVIFGFFSTHPSDWNIALNEAIETIDWDSKSVTLAQPLGNFFTFTFYLVRLFQLNLINPNLHKINDKTDHFDLSKSKVLRKYEYLYEFTQDQNQSVGNVYYRFLGRLGNFFDVCIVFLIFVNGFVTYKFFWGDFKLYCLFYFKKGLNLKNVTKDSLKKLGQDSDDGSLWSSLRYFWIGEREKEEKTNDMEEKDGDAYYKLFKWAPSQFITMFFVSFSPTVIVFLLFMEVSFVTLLAVIFHQWILHRLVIDCYGNRLVHESVIASATLAELETKFIKPRMSRKVQDVAIDSTPYGDGMVKFFPALTSSRCHIFQTHSLSGDLITETFNPLTKEFEDLKTEETTHNLIRKVPHIAEDLCSRDPYWYQGNIFMKDAVHRPYFNSREVSPTRFYPTRISPRPGQYSPLVSSTSGMSTPLIRSDRSPYLNIRPSLRERDELFPKGDSRSPLKQPLKNVKPLDRPFNFQDSAEEYDGKPNT</sequence>
<accession>A0A4C2E2Q8</accession>
<evidence type="ECO:0000313" key="11">
    <source>
        <dbReference type="Proteomes" id="UP000301737"/>
    </source>
</evidence>
<comment type="subcellular location">
    <subcellularLocation>
        <location evidence="1">Nucleus membrane</location>
        <topology evidence="1">Multi-pass membrane protein</topology>
    </subcellularLocation>
</comment>
<dbReference type="InterPro" id="IPR018819">
    <property type="entry name" value="Nur1/Mug154"/>
</dbReference>
<evidence type="ECO:0000256" key="2">
    <source>
        <dbReference type="ARBA" id="ARBA00007900"/>
    </source>
</evidence>
<dbReference type="GO" id="GO:0007096">
    <property type="term" value="P:regulation of exit from mitosis"/>
    <property type="evidence" value="ECO:0007669"/>
    <property type="project" value="TreeGrafter"/>
</dbReference>
<feature type="compositionally biased region" description="Polar residues" evidence="8">
    <location>
        <begin position="439"/>
        <end position="448"/>
    </location>
</feature>
<evidence type="ECO:0000256" key="7">
    <source>
        <dbReference type="ARBA" id="ARBA00024979"/>
    </source>
</evidence>
<evidence type="ECO:0000313" key="10">
    <source>
        <dbReference type="EMBL" id="GCE98201.1"/>
    </source>
</evidence>
<keyword evidence="6 9" id="KW-0472">Membrane</keyword>
<feature type="transmembrane region" description="Helical" evidence="9">
    <location>
        <begin position="244"/>
        <end position="275"/>
    </location>
</feature>
<evidence type="ECO:0000256" key="9">
    <source>
        <dbReference type="SAM" id="Phobius"/>
    </source>
</evidence>
<feature type="transmembrane region" description="Helical" evidence="9">
    <location>
        <begin position="146"/>
        <end position="166"/>
    </location>
</feature>
<dbReference type="GO" id="GO:0031965">
    <property type="term" value="C:nuclear membrane"/>
    <property type="evidence" value="ECO:0007669"/>
    <property type="project" value="UniProtKB-SubCell"/>
</dbReference>
<dbReference type="EMBL" id="BIMX01000004">
    <property type="protein sequence ID" value="GCE98201.1"/>
    <property type="molecule type" value="Genomic_DNA"/>
</dbReference>
<feature type="compositionally biased region" description="Basic and acidic residues" evidence="8">
    <location>
        <begin position="465"/>
        <end position="480"/>
    </location>
</feature>
<gene>
    <name evidence="10" type="primary">NUR1</name>
    <name evidence="10" type="ORF">ZYGM_003479</name>
</gene>
<feature type="region of interest" description="Disordered" evidence="8">
    <location>
        <begin position="426"/>
        <end position="511"/>
    </location>
</feature>
<evidence type="ECO:0000256" key="4">
    <source>
        <dbReference type="ARBA" id="ARBA00022692"/>
    </source>
</evidence>
<keyword evidence="11" id="KW-1185">Reference proteome</keyword>
<dbReference type="GO" id="GO:0043007">
    <property type="term" value="P:maintenance of rDNA"/>
    <property type="evidence" value="ECO:0007669"/>
    <property type="project" value="TreeGrafter"/>
</dbReference>
<keyword evidence="5 9" id="KW-1133">Transmembrane helix</keyword>
<evidence type="ECO:0000256" key="3">
    <source>
        <dbReference type="ARBA" id="ARBA00018310"/>
    </source>
</evidence>
<dbReference type="AlphaFoldDB" id="A0A4C2E2Q8"/>
<comment type="caution">
    <text evidence="10">The sequence shown here is derived from an EMBL/GenBank/DDBJ whole genome shotgun (WGS) entry which is preliminary data.</text>
</comment>
<comment type="similarity">
    <text evidence="2">Belongs to the NUR1 family.</text>
</comment>
<evidence type="ECO:0000256" key="5">
    <source>
        <dbReference type="ARBA" id="ARBA00022989"/>
    </source>
</evidence>
<proteinExistence type="inferred from homology"/>
<organism evidence="10 11">
    <name type="scientific">Zygosaccharomyces mellis</name>
    <dbReference type="NCBI Taxonomy" id="42258"/>
    <lineage>
        <taxon>Eukaryota</taxon>
        <taxon>Fungi</taxon>
        <taxon>Dikarya</taxon>
        <taxon>Ascomycota</taxon>
        <taxon>Saccharomycotina</taxon>
        <taxon>Saccharomycetes</taxon>
        <taxon>Saccharomycetales</taxon>
        <taxon>Saccharomycetaceae</taxon>
        <taxon>Zygosaccharomyces</taxon>
    </lineage>
</organism>
<reference evidence="10 11" key="1">
    <citation type="submission" date="2019-01" db="EMBL/GenBank/DDBJ databases">
        <title>Draft Genome Sequencing of Zygosaccharomyces mellis Ca-7.</title>
        <authorList>
            <person name="Shiwa Y."/>
            <person name="Kanesaki Y."/>
            <person name="Ishige T."/>
            <person name="Mura K."/>
            <person name="Hori T."/>
            <person name="Tamura T."/>
        </authorList>
    </citation>
    <scope>NUCLEOTIDE SEQUENCE [LARGE SCALE GENOMIC DNA]</scope>
    <source>
        <strain evidence="10 11">Ca-7</strain>
    </source>
</reference>
<dbReference type="PANTHER" id="PTHR28293">
    <property type="entry name" value="NUCLEAR RIM PROTEIN 1"/>
    <property type="match status" value="1"/>
</dbReference>
<dbReference type="Proteomes" id="UP000301737">
    <property type="component" value="Unassembled WGS sequence"/>
</dbReference>
<dbReference type="PANTHER" id="PTHR28293:SF1">
    <property type="entry name" value="NUCLEAR RIM PROTEIN 1"/>
    <property type="match status" value="1"/>
</dbReference>
<dbReference type="Pfam" id="PF10332">
    <property type="entry name" value="DUF2418"/>
    <property type="match status" value="1"/>
</dbReference>
<keyword evidence="4 9" id="KW-0812">Transmembrane</keyword>
<name>A0A4C2E2Q8_9SACH</name>
<comment type="function">
    <text evidence="7">Member of a perinuclear network that controls recombination at multiple loci to maintain genome stability. Required for rDNA repeat stability.</text>
</comment>
<dbReference type="OrthoDB" id="3363151at2759"/>
<evidence type="ECO:0000256" key="8">
    <source>
        <dbReference type="SAM" id="MobiDB-lite"/>
    </source>
</evidence>
<evidence type="ECO:0000256" key="6">
    <source>
        <dbReference type="ARBA" id="ARBA00023136"/>
    </source>
</evidence>
<evidence type="ECO:0000256" key="1">
    <source>
        <dbReference type="ARBA" id="ARBA00004232"/>
    </source>
</evidence>
<protein>
    <recommendedName>
        <fullName evidence="3">Nuclear rim protein 1</fullName>
    </recommendedName>
</protein>